<proteinExistence type="predicted"/>
<protein>
    <submittedName>
        <fullName evidence="1">Uncharacterized protein</fullName>
    </submittedName>
</protein>
<gene>
    <name evidence="1" type="ORF">TorRG33x02_041170</name>
</gene>
<reference evidence="2" key="1">
    <citation type="submission" date="2016-06" db="EMBL/GenBank/DDBJ databases">
        <title>Parallel loss of symbiosis genes in relatives of nitrogen-fixing non-legume Parasponia.</title>
        <authorList>
            <person name="Van Velzen R."/>
            <person name="Holmer R."/>
            <person name="Bu F."/>
            <person name="Rutten L."/>
            <person name="Van Zeijl A."/>
            <person name="Liu W."/>
            <person name="Santuari L."/>
            <person name="Cao Q."/>
            <person name="Sharma T."/>
            <person name="Shen D."/>
            <person name="Roswanjaya Y."/>
            <person name="Wardhani T."/>
            <person name="Kalhor M.S."/>
            <person name="Jansen J."/>
            <person name="Van den Hoogen J."/>
            <person name="Gungor B."/>
            <person name="Hartog M."/>
            <person name="Hontelez J."/>
            <person name="Verver J."/>
            <person name="Yang W.-C."/>
            <person name="Schijlen E."/>
            <person name="Repin R."/>
            <person name="Schilthuizen M."/>
            <person name="Schranz E."/>
            <person name="Heidstra R."/>
            <person name="Miyata K."/>
            <person name="Fedorova E."/>
            <person name="Kohlen W."/>
            <person name="Bisseling T."/>
            <person name="Smit S."/>
            <person name="Geurts R."/>
        </authorList>
    </citation>
    <scope>NUCLEOTIDE SEQUENCE [LARGE SCALE GENOMIC DNA]</scope>
    <source>
        <strain evidence="2">cv. RG33-2</strain>
    </source>
</reference>
<dbReference type="EMBL" id="JXTC01000015">
    <property type="protein sequence ID" value="PON99989.1"/>
    <property type="molecule type" value="Genomic_DNA"/>
</dbReference>
<dbReference type="AlphaFoldDB" id="A0A2P5FQA8"/>
<feature type="non-terminal residue" evidence="1">
    <location>
        <position position="1"/>
    </location>
</feature>
<comment type="caution">
    <text evidence="1">The sequence shown here is derived from an EMBL/GenBank/DDBJ whole genome shotgun (WGS) entry which is preliminary data.</text>
</comment>
<name>A0A2P5FQA8_TREOI</name>
<keyword evidence="2" id="KW-1185">Reference proteome</keyword>
<organism evidence="1 2">
    <name type="scientific">Trema orientale</name>
    <name type="common">Charcoal tree</name>
    <name type="synonym">Celtis orientalis</name>
    <dbReference type="NCBI Taxonomy" id="63057"/>
    <lineage>
        <taxon>Eukaryota</taxon>
        <taxon>Viridiplantae</taxon>
        <taxon>Streptophyta</taxon>
        <taxon>Embryophyta</taxon>
        <taxon>Tracheophyta</taxon>
        <taxon>Spermatophyta</taxon>
        <taxon>Magnoliopsida</taxon>
        <taxon>eudicotyledons</taxon>
        <taxon>Gunneridae</taxon>
        <taxon>Pentapetalae</taxon>
        <taxon>rosids</taxon>
        <taxon>fabids</taxon>
        <taxon>Rosales</taxon>
        <taxon>Cannabaceae</taxon>
        <taxon>Trema</taxon>
    </lineage>
</organism>
<evidence type="ECO:0000313" key="2">
    <source>
        <dbReference type="Proteomes" id="UP000237000"/>
    </source>
</evidence>
<sequence length="66" mass="7360">FKHIRCALAARVAPRALAARVSARSCSRAGFVPLLWSLRPVLVAMSMPCLTYRCAELFPYVTMQHP</sequence>
<accession>A0A2P5FQA8</accession>
<dbReference type="Proteomes" id="UP000237000">
    <property type="component" value="Unassembled WGS sequence"/>
</dbReference>
<evidence type="ECO:0000313" key="1">
    <source>
        <dbReference type="EMBL" id="PON99989.1"/>
    </source>
</evidence>
<dbReference type="InParanoid" id="A0A2P5FQA8"/>